<evidence type="ECO:0000313" key="2">
    <source>
        <dbReference type="EMBL" id="DAD46544.1"/>
    </source>
</evidence>
<protein>
    <submittedName>
        <fullName evidence="2">Uncharacterized protein</fullName>
    </submittedName>
</protein>
<reference evidence="2 3" key="1">
    <citation type="journal article" date="2020" name="Mol. Biol. Evol.">
        <title>Distinct Expression and Methylation Patterns for Genes with Different Fates following a Single Whole-Genome Duplication in Flowering Plants.</title>
        <authorList>
            <person name="Shi T."/>
            <person name="Rahmani R.S."/>
            <person name="Gugger P.F."/>
            <person name="Wang M."/>
            <person name="Li H."/>
            <person name="Zhang Y."/>
            <person name="Li Z."/>
            <person name="Wang Q."/>
            <person name="Van de Peer Y."/>
            <person name="Marchal K."/>
            <person name="Chen J."/>
        </authorList>
    </citation>
    <scope>NUCLEOTIDE SEQUENCE [LARGE SCALE GENOMIC DNA]</scope>
    <source>
        <tissue evidence="2">Leaf</tissue>
    </source>
</reference>
<proteinExistence type="predicted"/>
<keyword evidence="1" id="KW-0472">Membrane</keyword>
<comment type="caution">
    <text evidence="2">The sequence shown here is derived from an EMBL/GenBank/DDBJ whole genome shotgun (WGS) entry which is preliminary data.</text>
</comment>
<accession>A0A822ZKD9</accession>
<feature type="transmembrane region" description="Helical" evidence="1">
    <location>
        <begin position="12"/>
        <end position="35"/>
    </location>
</feature>
<gene>
    <name evidence="2" type="ORF">HUJ06_016481</name>
</gene>
<evidence type="ECO:0000256" key="1">
    <source>
        <dbReference type="SAM" id="Phobius"/>
    </source>
</evidence>
<sequence length="82" mass="9553">MFDIQSSPNSQFWHQFLLLPTLRFFILFCFFHFHFQISFGFCKKVLSAILQDKGLAQSFGFTVKAPVVLQYGLKMQQVTLKA</sequence>
<keyword evidence="1" id="KW-0812">Transmembrane</keyword>
<keyword evidence="3" id="KW-1185">Reference proteome</keyword>
<dbReference type="Proteomes" id="UP000607653">
    <property type="component" value="Unassembled WGS sequence"/>
</dbReference>
<evidence type="ECO:0000313" key="3">
    <source>
        <dbReference type="Proteomes" id="UP000607653"/>
    </source>
</evidence>
<keyword evidence="1" id="KW-1133">Transmembrane helix</keyword>
<organism evidence="2 3">
    <name type="scientific">Nelumbo nucifera</name>
    <name type="common">Sacred lotus</name>
    <dbReference type="NCBI Taxonomy" id="4432"/>
    <lineage>
        <taxon>Eukaryota</taxon>
        <taxon>Viridiplantae</taxon>
        <taxon>Streptophyta</taxon>
        <taxon>Embryophyta</taxon>
        <taxon>Tracheophyta</taxon>
        <taxon>Spermatophyta</taxon>
        <taxon>Magnoliopsida</taxon>
        <taxon>Proteales</taxon>
        <taxon>Nelumbonaceae</taxon>
        <taxon>Nelumbo</taxon>
    </lineage>
</organism>
<dbReference type="AlphaFoldDB" id="A0A822ZKD9"/>
<name>A0A822ZKD9_NELNU</name>
<dbReference type="EMBL" id="DUZY01000008">
    <property type="protein sequence ID" value="DAD46544.1"/>
    <property type="molecule type" value="Genomic_DNA"/>
</dbReference>